<feature type="non-terminal residue" evidence="2">
    <location>
        <position position="1"/>
    </location>
</feature>
<dbReference type="GO" id="GO:0016579">
    <property type="term" value="P:protein deubiquitination"/>
    <property type="evidence" value="ECO:0007669"/>
    <property type="project" value="InterPro"/>
</dbReference>
<dbReference type="GO" id="GO:0005829">
    <property type="term" value="C:cytosol"/>
    <property type="evidence" value="ECO:0007669"/>
    <property type="project" value="TreeGrafter"/>
</dbReference>
<evidence type="ECO:0000313" key="2">
    <source>
        <dbReference type="EMBL" id="JAP95403.1"/>
    </source>
</evidence>
<name>A0A146KFC1_9EUKA</name>
<protein>
    <submittedName>
        <fullName evidence="2">Ubiquitin carboxyl-terminal hydrolase family protein</fullName>
    </submittedName>
</protein>
<dbReference type="SUPFAM" id="SSF54001">
    <property type="entry name" value="Cysteine proteinases"/>
    <property type="match status" value="1"/>
</dbReference>
<dbReference type="Pfam" id="PF00443">
    <property type="entry name" value="UCH"/>
    <property type="match status" value="1"/>
</dbReference>
<reference evidence="2" key="1">
    <citation type="submission" date="2015-07" db="EMBL/GenBank/DDBJ databases">
        <title>Adaptation to a free-living lifestyle via gene acquisitions in the diplomonad Trepomonas sp. PC1.</title>
        <authorList>
            <person name="Xu F."/>
            <person name="Jerlstrom-Hultqvist J."/>
            <person name="Kolisko M."/>
            <person name="Simpson A.G.B."/>
            <person name="Roger A.J."/>
            <person name="Svard S.G."/>
            <person name="Andersson J.O."/>
        </authorList>
    </citation>
    <scope>NUCLEOTIDE SEQUENCE</scope>
    <source>
        <strain evidence="2">PC1</strain>
    </source>
</reference>
<dbReference type="InterPro" id="IPR038765">
    <property type="entry name" value="Papain-like_cys_pep_sf"/>
</dbReference>
<dbReference type="GO" id="GO:0005634">
    <property type="term" value="C:nucleus"/>
    <property type="evidence" value="ECO:0007669"/>
    <property type="project" value="TreeGrafter"/>
</dbReference>
<dbReference type="InterPro" id="IPR050164">
    <property type="entry name" value="Peptidase_C19"/>
</dbReference>
<evidence type="ECO:0000259" key="1">
    <source>
        <dbReference type="PROSITE" id="PS50235"/>
    </source>
</evidence>
<dbReference type="PANTHER" id="PTHR24006:SF827">
    <property type="entry name" value="UBIQUITIN CARBOXYL-TERMINAL HYDROLASE 34"/>
    <property type="match status" value="1"/>
</dbReference>
<dbReference type="InterPro" id="IPR018200">
    <property type="entry name" value="USP_CS"/>
</dbReference>
<dbReference type="PROSITE" id="PS50235">
    <property type="entry name" value="USP_3"/>
    <property type="match status" value="1"/>
</dbReference>
<dbReference type="AlphaFoldDB" id="A0A146KFC1"/>
<dbReference type="InterPro" id="IPR001394">
    <property type="entry name" value="Peptidase_C19_UCH"/>
</dbReference>
<gene>
    <name evidence="2" type="ORF">TPC1_11622</name>
</gene>
<proteinExistence type="predicted"/>
<dbReference type="PANTHER" id="PTHR24006">
    <property type="entry name" value="UBIQUITIN CARBOXYL-TERMINAL HYDROLASE"/>
    <property type="match status" value="1"/>
</dbReference>
<dbReference type="Gene3D" id="3.90.70.10">
    <property type="entry name" value="Cysteine proteinases"/>
    <property type="match status" value="1"/>
</dbReference>
<accession>A0A146KFC1</accession>
<dbReference type="EMBL" id="GDID01001203">
    <property type="protein sequence ID" value="JAP95403.1"/>
    <property type="molecule type" value="Transcribed_RNA"/>
</dbReference>
<sequence length="1064" mass="122970">IIRGLTNYGATCYLNSVLQGLLNTLTSRFAIYITPRAEEEIDKLLEIPLNEAIATQPKSVITSLQALLIEVQQSIGMSIEPQPFCHSMNMSSKQMCVQEDANELLKKIVDYIEQVCLSCEQSMPQSELEQFQKIFDSPDLKPISFYKQIFEGTQTSKILCTNCKNTSETQTPFTDFMIPIKKDFFECLAALMSPEEIDGYKCEKCNQKVTALKFIAFKSVPQLAIMTLQRFGYDVYADEYKKDSNPVNCPVAVDFHKLGTTDFQTFCKGNFQFDDKVFGRLVEYLKISMMPWNYFKISKGALVATREIESATVFNQLATDKDYLAYIEKFYTFGSSNAFTEDNDDDYYQVPILKEIPTNLYTLASIVCHMGSLNRGHYYALINKVFFNNSKMKCQLWEANDDQVFLVQRPIQMLQFIAGRVSKFTRSEEDQNEKNAMFDYGNTGYMYIYERFSNIIQLDAIEMKLSERTTQICEANNLKLKEKLSKFTANVTSNLRNDGLPMTCGGQYKVNAAFAPVFGIPIEFDYRQTGRELIAQYLIQAKEKNLIQAEIDVQDVQLFKLKTHKRIFDAELDRTLVQLDQPLETDFKFFKEMTQYIICFKCDQTYNPENLYLHLADMRYQNDTFTHTNVLCVEISDQAWALTEEVYQKPTPKPVMNQSVIKIALALQSSQNPAEISKICQKTLLFDYQSKNYCLINDAKDLQKMQVAHGELFFFENLENPLPAQLCPCKLQINDSLKQPVEEVSFILQQLQEQKQSFKVAVYDQELEQIHEFLLKKSATASQIAENVAKLIGECDFGYQMELSVIYTSNGQSQCKNLCQLTKQFDSYSMEKLYRHAASLSSKFIKMLDNYFQVVIKHQIPKANAIQFLVNVPNNPCAIFKMASNYVQFQDGQTLEDVWNRFTLQQCTILQFKEFSTLGKPSDQLRFFFLNQEKAAHMHSNGQLHLMMSSNSQLQPGQKLSYKMFKQPFFIYVEEITQYEAMWLEFAKQEGPYIWKSFRVNWNDEIELTRLPAFKDTTAGMVGQFFSQVTGKMMQCCTVHNGDYYEIDEKKLVCKIDNEIIEVM</sequence>
<dbReference type="PROSITE" id="PS00972">
    <property type="entry name" value="USP_1"/>
    <property type="match status" value="1"/>
</dbReference>
<feature type="domain" description="USP" evidence="1">
    <location>
        <begin position="3"/>
        <end position="452"/>
    </location>
</feature>
<organism evidence="2">
    <name type="scientific">Trepomonas sp. PC1</name>
    <dbReference type="NCBI Taxonomy" id="1076344"/>
    <lineage>
        <taxon>Eukaryota</taxon>
        <taxon>Metamonada</taxon>
        <taxon>Diplomonadida</taxon>
        <taxon>Hexamitidae</taxon>
        <taxon>Hexamitinae</taxon>
        <taxon>Trepomonas</taxon>
    </lineage>
</organism>
<dbReference type="GO" id="GO:0004843">
    <property type="term" value="F:cysteine-type deubiquitinase activity"/>
    <property type="evidence" value="ECO:0007669"/>
    <property type="project" value="InterPro"/>
</dbReference>
<dbReference type="PROSITE" id="PS00973">
    <property type="entry name" value="USP_2"/>
    <property type="match status" value="1"/>
</dbReference>
<keyword evidence="2" id="KW-0378">Hydrolase</keyword>
<dbReference type="InterPro" id="IPR028889">
    <property type="entry name" value="USP"/>
</dbReference>